<dbReference type="RefSeq" id="WP_002727498.1">
    <property type="nucleotide sequence ID" value="NZ_CAHP01000014.1"/>
</dbReference>
<evidence type="ECO:0000256" key="4">
    <source>
        <dbReference type="ARBA" id="ARBA00022475"/>
    </source>
</evidence>
<comment type="subcellular location">
    <subcellularLocation>
        <location evidence="1">Cell membrane</location>
        <topology evidence="1">Multi-pass membrane protein</topology>
    </subcellularLocation>
</comment>
<keyword evidence="7 8" id="KW-0472">Membrane</keyword>
<sequence length="254" mass="27012">MTTRQHTLQQTISPQDGFRAGVIACLPTVLGYWSIGFAAGGIGTLSGFSIVEIVALAALLYAGSAQFLFYSLVLANAGEFALVLGMLLVNARYLLMSSSLAPFFQGKGVWEKLIGGALLTDETFGIAVQRAKACGDLPFPWLLGLNSIAYLNWIAANLVGAMLAQHLPEAMINSLSFSLTAMFVGLLLLTYFSSRTRGLELVAIVVAAGVVVAAFHLAPPNVTLLVATMLGALVSAILSFRNRQRTHSWLHPSP</sequence>
<keyword evidence="6 8" id="KW-1133">Transmembrane helix</keyword>
<dbReference type="PANTHER" id="PTHR34979:SF1">
    <property type="entry name" value="INNER MEMBRANE PROTEIN YGAZ"/>
    <property type="match status" value="1"/>
</dbReference>
<comment type="caution">
    <text evidence="9">The sequence shown here is derived from an EMBL/GenBank/DDBJ whole genome shotgun (WGS) entry which is preliminary data.</text>
</comment>
<feature type="transmembrane region" description="Helical" evidence="8">
    <location>
        <begin position="17"/>
        <end position="35"/>
    </location>
</feature>
<organism evidence="9 10">
    <name type="scientific">Magnetospirillum molischianum DSM 120</name>
    <dbReference type="NCBI Taxonomy" id="1150626"/>
    <lineage>
        <taxon>Bacteria</taxon>
        <taxon>Pseudomonadati</taxon>
        <taxon>Pseudomonadota</taxon>
        <taxon>Alphaproteobacteria</taxon>
        <taxon>Rhodospirillales</taxon>
        <taxon>Rhodospirillaceae</taxon>
        <taxon>Magnetospirillum</taxon>
    </lineage>
</organism>
<evidence type="ECO:0000256" key="6">
    <source>
        <dbReference type="ARBA" id="ARBA00022989"/>
    </source>
</evidence>
<evidence type="ECO:0000256" key="1">
    <source>
        <dbReference type="ARBA" id="ARBA00004651"/>
    </source>
</evidence>
<name>H8FR83_MAGML</name>
<gene>
    <name evidence="9" type="ORF">PHAMO_210382</name>
</gene>
<dbReference type="InterPro" id="IPR011606">
    <property type="entry name" value="Brnchd-chn_aa_trnsp_permease"/>
</dbReference>
<dbReference type="eggNOG" id="COG1296">
    <property type="taxonomic scope" value="Bacteria"/>
</dbReference>
<evidence type="ECO:0000256" key="5">
    <source>
        <dbReference type="ARBA" id="ARBA00022692"/>
    </source>
</evidence>
<comment type="similarity">
    <text evidence="2">Belongs to the AzlC family.</text>
</comment>
<protein>
    <submittedName>
        <fullName evidence="9">AzlC family protein</fullName>
    </submittedName>
</protein>
<dbReference type="OrthoDB" id="9803444at2"/>
<evidence type="ECO:0000256" key="2">
    <source>
        <dbReference type="ARBA" id="ARBA00010735"/>
    </source>
</evidence>
<dbReference type="GO" id="GO:0005886">
    <property type="term" value="C:plasma membrane"/>
    <property type="evidence" value="ECO:0007669"/>
    <property type="project" value="UniProtKB-SubCell"/>
</dbReference>
<feature type="transmembrane region" description="Helical" evidence="8">
    <location>
        <begin position="224"/>
        <end position="240"/>
    </location>
</feature>
<dbReference type="GO" id="GO:1903785">
    <property type="term" value="P:L-valine transmembrane transport"/>
    <property type="evidence" value="ECO:0007669"/>
    <property type="project" value="TreeGrafter"/>
</dbReference>
<evidence type="ECO:0000256" key="3">
    <source>
        <dbReference type="ARBA" id="ARBA00022448"/>
    </source>
</evidence>
<reference evidence="9 10" key="1">
    <citation type="journal article" date="2012" name="J. Bacteriol.">
        <title>Draft Genome Sequence of the Purple Photosynthetic Bacterium Phaeospirillum molischianum DSM120, a Particularly Versatile Bacterium.</title>
        <authorList>
            <person name="Duquesne K."/>
            <person name="Prima V."/>
            <person name="Ji B."/>
            <person name="Rouy Z."/>
            <person name="Medigue C."/>
            <person name="Talla E."/>
            <person name="Sturgis J.N."/>
        </authorList>
    </citation>
    <scope>NUCLEOTIDE SEQUENCE [LARGE SCALE GENOMIC DNA]</scope>
    <source>
        <strain evidence="10">DSM120</strain>
    </source>
</reference>
<keyword evidence="10" id="KW-1185">Reference proteome</keyword>
<dbReference type="AlphaFoldDB" id="H8FR83"/>
<dbReference type="EMBL" id="CAHP01000014">
    <property type="protein sequence ID" value="CCG40871.1"/>
    <property type="molecule type" value="Genomic_DNA"/>
</dbReference>
<feature type="transmembrane region" description="Helical" evidence="8">
    <location>
        <begin position="199"/>
        <end position="218"/>
    </location>
</feature>
<proteinExistence type="inferred from homology"/>
<keyword evidence="4" id="KW-1003">Cell membrane</keyword>
<evidence type="ECO:0000313" key="10">
    <source>
        <dbReference type="Proteomes" id="UP000004169"/>
    </source>
</evidence>
<dbReference type="STRING" id="1150626.PHAMO_210382"/>
<evidence type="ECO:0000313" key="9">
    <source>
        <dbReference type="EMBL" id="CCG40871.1"/>
    </source>
</evidence>
<evidence type="ECO:0000256" key="7">
    <source>
        <dbReference type="ARBA" id="ARBA00023136"/>
    </source>
</evidence>
<dbReference type="Proteomes" id="UP000004169">
    <property type="component" value="Unassembled WGS sequence"/>
</dbReference>
<accession>H8FR83</accession>
<dbReference type="Pfam" id="PF03591">
    <property type="entry name" value="AzlC"/>
    <property type="match status" value="1"/>
</dbReference>
<evidence type="ECO:0000256" key="8">
    <source>
        <dbReference type="SAM" id="Phobius"/>
    </source>
</evidence>
<keyword evidence="3" id="KW-0813">Transport</keyword>
<keyword evidence="5 8" id="KW-0812">Transmembrane</keyword>
<dbReference type="PANTHER" id="PTHR34979">
    <property type="entry name" value="INNER MEMBRANE PROTEIN YGAZ"/>
    <property type="match status" value="1"/>
</dbReference>
<feature type="transmembrane region" description="Helical" evidence="8">
    <location>
        <begin position="170"/>
        <end position="192"/>
    </location>
</feature>